<reference evidence="8" key="1">
    <citation type="submission" date="2020-09" db="EMBL/GenBank/DDBJ databases">
        <title>Parvovirus dark matter in the feces of wild birds.</title>
        <authorList>
            <person name="Dai Z."/>
            <person name="Yang S."/>
            <person name="Zhang W."/>
        </authorList>
    </citation>
    <scope>NUCLEOTIDE SEQUENCE</scope>
    <source>
        <strain evidence="8">Wag171par020</strain>
    </source>
</reference>
<dbReference type="Pfam" id="PF01057">
    <property type="entry name" value="Parvo_NS1"/>
    <property type="match status" value="1"/>
</dbReference>
<dbReference type="Gene3D" id="3.40.50.300">
    <property type="entry name" value="P-loop containing nucleotide triphosphate hydrolases"/>
    <property type="match status" value="1"/>
</dbReference>
<feature type="region of interest" description="Disordered" evidence="6">
    <location>
        <begin position="557"/>
        <end position="587"/>
    </location>
</feature>
<name>A0A8A4XCI9_9VIRU</name>
<dbReference type="EMBL" id="MW046446">
    <property type="protein sequence ID" value="QTE03847.1"/>
    <property type="molecule type" value="Genomic_DNA"/>
</dbReference>
<evidence type="ECO:0000256" key="4">
    <source>
        <dbReference type="ARBA" id="ARBA00022741"/>
    </source>
</evidence>
<evidence type="ECO:0000256" key="2">
    <source>
        <dbReference type="ARBA" id="ARBA00022562"/>
    </source>
</evidence>
<keyword evidence="5" id="KW-0067">ATP-binding</keyword>
<keyword evidence="4" id="KW-0547">Nucleotide-binding</keyword>
<dbReference type="SUPFAM" id="SSF52540">
    <property type="entry name" value="P-loop containing nucleoside triphosphate hydrolases"/>
    <property type="match status" value="1"/>
</dbReference>
<protein>
    <submittedName>
        <fullName evidence="8">Nonstructural protein</fullName>
    </submittedName>
</protein>
<dbReference type="GO" id="GO:0005524">
    <property type="term" value="F:ATP binding"/>
    <property type="evidence" value="ECO:0007669"/>
    <property type="project" value="UniProtKB-KW"/>
</dbReference>
<feature type="compositionally biased region" description="Acidic residues" evidence="6">
    <location>
        <begin position="486"/>
        <end position="499"/>
    </location>
</feature>
<evidence type="ECO:0000313" key="8">
    <source>
        <dbReference type="EMBL" id="QTE03847.1"/>
    </source>
</evidence>
<evidence type="ECO:0000259" key="7">
    <source>
        <dbReference type="PROSITE" id="PS51206"/>
    </source>
</evidence>
<keyword evidence="2" id="KW-1048">Host nucleus</keyword>
<organism evidence="8">
    <name type="scientific">Motacilla cinerea parvoviridae sp</name>
    <dbReference type="NCBI Taxonomy" id="2794518"/>
    <lineage>
        <taxon>Viruses</taxon>
        <taxon>Monodnaviria</taxon>
        <taxon>Shotokuvirae</taxon>
        <taxon>Cossaviricota</taxon>
        <taxon>Quintoviricetes</taxon>
        <taxon>Piccovirales</taxon>
        <taxon>Parvoviridae</taxon>
    </lineage>
</organism>
<comment type="subcellular location">
    <subcellularLocation>
        <location evidence="1">Host nucleus</location>
    </subcellularLocation>
</comment>
<sequence length="587" mass="67401">MYNACAENDGKRYTFTRSGIEVSYGLVLGIKPSSLYSKGCSEEIAKGLIRSKTKRTEEGEEITQIYVDPELQDEAMGNVLRCLCGALNKHQNYLVSFHNAFTDPTCSFHGYHWHVMVEARVHPTRDARWGRDISTMSRCTGVTYISCEVANNREALTKHVATAPRVVLAVRGQIYNEILLSAPPAEMRGLELSPDWQGARLREDANYHRIVNLVKLMDKYQTPELVVLKQKLKQVSPKDWSIYVQLMCMPSFDNIAKKAIELFKTEQMTMEVDKRFGRKIEDPAGSLQYLNIQDSCALFEKWCVHNDLKKNDVVDEIFDVLSKRIKKKNTFMLEGPANCGKSYIIRSIVPYYIYWGEVHGGTGANFQWMGCIDTSLIVMEEPMLTPETIEQAKLVFEGAPTMVNIKCKGPQLLQPTPVLITSNNPIWKWASSNREAMEVRMFHHNCKPFPLLKEYTKGINPDMWRQEFELYRRRHPKETPKRPIEEVEIESDEEIDALDPDNYPDPMRPYSPDVPDSGVEEGAQELIYLDPREAAQKVISKEEYESIIITQQELRGQIRDDQQSLSQKDLFVPDTPPSQQKKKSRKN</sequence>
<keyword evidence="3" id="KW-0235">DNA replication</keyword>
<accession>A0A8A4XCI9</accession>
<dbReference type="GO" id="GO:0006260">
    <property type="term" value="P:DNA replication"/>
    <property type="evidence" value="ECO:0007669"/>
    <property type="project" value="UniProtKB-KW"/>
</dbReference>
<evidence type="ECO:0000256" key="6">
    <source>
        <dbReference type="SAM" id="MobiDB-lite"/>
    </source>
</evidence>
<feature type="region of interest" description="Disordered" evidence="6">
    <location>
        <begin position="477"/>
        <end position="506"/>
    </location>
</feature>
<dbReference type="InterPro" id="IPR027417">
    <property type="entry name" value="P-loop_NTPase"/>
</dbReference>
<dbReference type="InterPro" id="IPR001257">
    <property type="entry name" value="Parvovirus_NS1_helicase"/>
</dbReference>
<evidence type="ECO:0000256" key="5">
    <source>
        <dbReference type="ARBA" id="ARBA00022840"/>
    </source>
</evidence>
<proteinExistence type="predicted"/>
<evidence type="ECO:0000256" key="1">
    <source>
        <dbReference type="ARBA" id="ARBA00004147"/>
    </source>
</evidence>
<dbReference type="PROSITE" id="PS51206">
    <property type="entry name" value="SF3_HELICASE_1"/>
    <property type="match status" value="1"/>
</dbReference>
<dbReference type="GO" id="GO:0019079">
    <property type="term" value="P:viral genome replication"/>
    <property type="evidence" value="ECO:0007669"/>
    <property type="project" value="InterPro"/>
</dbReference>
<feature type="domain" description="SF3 helicase" evidence="7">
    <location>
        <begin position="312"/>
        <end position="462"/>
    </location>
</feature>
<dbReference type="InterPro" id="IPR014015">
    <property type="entry name" value="Helicase_SF3_DNA-vir"/>
</dbReference>
<evidence type="ECO:0000256" key="3">
    <source>
        <dbReference type="ARBA" id="ARBA00022705"/>
    </source>
</evidence>
<dbReference type="GO" id="GO:0042025">
    <property type="term" value="C:host cell nucleus"/>
    <property type="evidence" value="ECO:0007669"/>
    <property type="project" value="UniProtKB-SubCell"/>
</dbReference>